<name>A0AC58M4S4_CASCN</name>
<dbReference type="Proteomes" id="UP001732720">
    <property type="component" value="Chromosome 3"/>
</dbReference>
<gene>
    <name evidence="2" type="primary">LOC141410468</name>
</gene>
<proteinExistence type="predicted"/>
<reference evidence="2" key="1">
    <citation type="submission" date="2025-08" db="UniProtKB">
        <authorList>
            <consortium name="RefSeq"/>
        </authorList>
    </citation>
    <scope>IDENTIFICATION</scope>
</reference>
<sequence length="246" mass="27761">MSAKSAISKEIFAPLDERMLGAVQVKRRTKKKIPFLATGGQGEYLTYICLSANSGTANQIMMMANNPEDWLNFLLKLEKNSVPLNDALLNKLIGRYSQAIETLPPDKYGQNESFARIQVRFAELKAMQEPDDARDYFQMARANCKKCAFVHISFAQFELSQAVESGAVPLEMLEIAICNLNLQKKQLFSEEEKKGLSASTMFTAQDSFSSSVGHLPKVRTWVVIPEDRLPKPGFCMERTYHHKMPK</sequence>
<organism evidence="1 2">
    <name type="scientific">Castor canadensis</name>
    <name type="common">American beaver</name>
    <dbReference type="NCBI Taxonomy" id="51338"/>
    <lineage>
        <taxon>Eukaryota</taxon>
        <taxon>Metazoa</taxon>
        <taxon>Chordata</taxon>
        <taxon>Craniata</taxon>
        <taxon>Vertebrata</taxon>
        <taxon>Euteleostomi</taxon>
        <taxon>Mammalia</taxon>
        <taxon>Eutheria</taxon>
        <taxon>Euarchontoglires</taxon>
        <taxon>Glires</taxon>
        <taxon>Rodentia</taxon>
        <taxon>Castorimorpha</taxon>
        <taxon>Castoridae</taxon>
        <taxon>Castor</taxon>
    </lineage>
</organism>
<accession>A0AC58M4S4</accession>
<dbReference type="RefSeq" id="XP_073924396.1">
    <property type="nucleotide sequence ID" value="XM_074068295.1"/>
</dbReference>
<evidence type="ECO:0000313" key="2">
    <source>
        <dbReference type="RefSeq" id="XP_073924396.1"/>
    </source>
</evidence>
<protein>
    <submittedName>
        <fullName evidence="2">Dual specificity protein kinase TTK-like</fullName>
    </submittedName>
</protein>
<evidence type="ECO:0000313" key="1">
    <source>
        <dbReference type="Proteomes" id="UP001732720"/>
    </source>
</evidence>
<keyword evidence="1" id="KW-1185">Reference proteome</keyword>